<evidence type="ECO:0000313" key="4">
    <source>
        <dbReference type="EMBL" id="GIQ85814.1"/>
    </source>
</evidence>
<comment type="caution">
    <text evidence="4">The sequence shown here is derived from an EMBL/GenBank/DDBJ whole genome shotgun (WGS) entry which is preliminary data.</text>
</comment>
<feature type="region of interest" description="Disordered" evidence="2">
    <location>
        <begin position="158"/>
        <end position="219"/>
    </location>
</feature>
<keyword evidence="1" id="KW-0694">RNA-binding</keyword>
<dbReference type="GO" id="GO:0003723">
    <property type="term" value="F:RNA binding"/>
    <property type="evidence" value="ECO:0007669"/>
    <property type="project" value="UniProtKB-UniRule"/>
</dbReference>
<protein>
    <recommendedName>
        <fullName evidence="3">RRM domain-containing protein</fullName>
    </recommendedName>
</protein>
<accession>A0A9K3GJ61</accession>
<feature type="compositionally biased region" description="Acidic residues" evidence="2">
    <location>
        <begin position="182"/>
        <end position="191"/>
    </location>
</feature>
<dbReference type="Gene3D" id="3.30.70.330">
    <property type="match status" value="1"/>
</dbReference>
<dbReference type="EMBL" id="BDIP01002152">
    <property type="protein sequence ID" value="GIQ85814.1"/>
    <property type="molecule type" value="Genomic_DNA"/>
</dbReference>
<feature type="compositionally biased region" description="Acidic residues" evidence="2">
    <location>
        <begin position="66"/>
        <end position="81"/>
    </location>
</feature>
<evidence type="ECO:0000259" key="3">
    <source>
        <dbReference type="PROSITE" id="PS50102"/>
    </source>
</evidence>
<reference evidence="4 5" key="1">
    <citation type="journal article" date="2018" name="PLoS ONE">
        <title>The draft genome of Kipferlia bialata reveals reductive genome evolution in fornicate parasites.</title>
        <authorList>
            <person name="Tanifuji G."/>
            <person name="Takabayashi S."/>
            <person name="Kume K."/>
            <person name="Takagi M."/>
            <person name="Nakayama T."/>
            <person name="Kamikawa R."/>
            <person name="Inagaki Y."/>
            <person name="Hashimoto T."/>
        </authorList>
    </citation>
    <scope>NUCLEOTIDE SEQUENCE [LARGE SCALE GENOMIC DNA]</scope>
    <source>
        <strain evidence="4">NY0173</strain>
    </source>
</reference>
<feature type="compositionally biased region" description="Basic and acidic residues" evidence="2">
    <location>
        <begin position="347"/>
        <end position="368"/>
    </location>
</feature>
<feature type="region of interest" description="Disordered" evidence="2">
    <location>
        <begin position="62"/>
        <end position="108"/>
    </location>
</feature>
<gene>
    <name evidence="4" type="ORF">KIPB_007545</name>
</gene>
<feature type="compositionally biased region" description="Low complexity" evidence="2">
    <location>
        <begin position="87"/>
        <end position="108"/>
    </location>
</feature>
<evidence type="ECO:0000313" key="5">
    <source>
        <dbReference type="Proteomes" id="UP000265618"/>
    </source>
</evidence>
<dbReference type="SUPFAM" id="SSF54928">
    <property type="entry name" value="RNA-binding domain, RBD"/>
    <property type="match status" value="1"/>
</dbReference>
<dbReference type="SMART" id="SM00360">
    <property type="entry name" value="RRM"/>
    <property type="match status" value="1"/>
</dbReference>
<organism evidence="4 5">
    <name type="scientific">Kipferlia bialata</name>
    <dbReference type="NCBI Taxonomy" id="797122"/>
    <lineage>
        <taxon>Eukaryota</taxon>
        <taxon>Metamonada</taxon>
        <taxon>Carpediemonas-like organisms</taxon>
        <taxon>Kipferlia</taxon>
    </lineage>
</organism>
<dbReference type="Pfam" id="PF00076">
    <property type="entry name" value="RRM_1"/>
    <property type="match status" value="1"/>
</dbReference>
<feature type="region of interest" description="Disordered" evidence="2">
    <location>
        <begin position="330"/>
        <end position="393"/>
    </location>
</feature>
<sequence>ARKGRQPFKSLSVLLMGTGLFGRSDTGFVVFENLQQLRLSLPRLQTVAAQYVQFTKKRALMGDTEGGSEAEGEGEGEEGSEAEPLKSDLSSPLSLSLSGSQRSISTLSASDKEIPLCSAEMEQHFRLKEPTAIELEFHGYNQEWPYLEVMSDPVPAPNLAVARTSSSSSTSTVHSHSHETEAEGEGETEGEERDRERSAVKRDRDNDGGNDHDRPLVLQRVSSIPVSPTINPELVVKNVPYTFGSSDMVDLLHSLIPDQCSSPNVSLHMSPSRQFTGMVFLTFTSSEEALYALLKLNKTRIGGRRLRTEFKRVGATLERIAALHEHALSNMPQVSGEGPSHHTHSHRDRDRDRDGRDRDHDRHRDHQSHPHRYPSGRYQPRYNHNQGQGQGVY</sequence>
<keyword evidence="5" id="KW-1185">Reference proteome</keyword>
<evidence type="ECO:0000256" key="1">
    <source>
        <dbReference type="PROSITE-ProRule" id="PRU00176"/>
    </source>
</evidence>
<name>A0A9K3GJ61_9EUKA</name>
<dbReference type="InterPro" id="IPR035979">
    <property type="entry name" value="RBD_domain_sf"/>
</dbReference>
<dbReference type="InterPro" id="IPR012677">
    <property type="entry name" value="Nucleotide-bd_a/b_plait_sf"/>
</dbReference>
<dbReference type="Proteomes" id="UP000265618">
    <property type="component" value="Unassembled WGS sequence"/>
</dbReference>
<proteinExistence type="predicted"/>
<evidence type="ECO:0000256" key="2">
    <source>
        <dbReference type="SAM" id="MobiDB-lite"/>
    </source>
</evidence>
<feature type="non-terminal residue" evidence="4">
    <location>
        <position position="1"/>
    </location>
</feature>
<dbReference type="InterPro" id="IPR000504">
    <property type="entry name" value="RRM_dom"/>
</dbReference>
<feature type="compositionally biased region" description="Basic and acidic residues" evidence="2">
    <location>
        <begin position="192"/>
        <end position="215"/>
    </location>
</feature>
<dbReference type="AlphaFoldDB" id="A0A9K3GJ61"/>
<feature type="compositionally biased region" description="Low complexity" evidence="2">
    <location>
        <begin position="164"/>
        <end position="174"/>
    </location>
</feature>
<feature type="domain" description="RRM" evidence="3">
    <location>
        <begin position="232"/>
        <end position="313"/>
    </location>
</feature>
<dbReference type="PROSITE" id="PS50102">
    <property type="entry name" value="RRM"/>
    <property type="match status" value="1"/>
</dbReference>